<comment type="caution">
    <text evidence="2">The sequence shown here is derived from an EMBL/GenBank/DDBJ whole genome shotgun (WGS) entry which is preliminary data.</text>
</comment>
<organism evidence="2 3">
    <name type="scientific">Bacillus carboniphilus</name>
    <dbReference type="NCBI Taxonomy" id="86663"/>
    <lineage>
        <taxon>Bacteria</taxon>
        <taxon>Bacillati</taxon>
        <taxon>Bacillota</taxon>
        <taxon>Bacilli</taxon>
        <taxon>Bacillales</taxon>
        <taxon>Bacillaceae</taxon>
        <taxon>Bacillus</taxon>
    </lineage>
</organism>
<keyword evidence="1" id="KW-0812">Transmembrane</keyword>
<accession>A0ABP3GFU0</accession>
<evidence type="ECO:0008006" key="4">
    <source>
        <dbReference type="Google" id="ProtNLM"/>
    </source>
</evidence>
<evidence type="ECO:0000313" key="2">
    <source>
        <dbReference type="EMBL" id="GAA0344486.1"/>
    </source>
</evidence>
<keyword evidence="3" id="KW-1185">Reference proteome</keyword>
<dbReference type="EMBL" id="BAAADJ010000063">
    <property type="protein sequence ID" value="GAA0344486.1"/>
    <property type="molecule type" value="Genomic_DNA"/>
</dbReference>
<keyword evidence="1" id="KW-1133">Transmembrane helix</keyword>
<name>A0ABP3GFU0_9BACI</name>
<gene>
    <name evidence="2" type="ORF">GCM10008967_38600</name>
</gene>
<keyword evidence="1" id="KW-0472">Membrane</keyword>
<proteinExistence type="predicted"/>
<evidence type="ECO:0000313" key="3">
    <source>
        <dbReference type="Proteomes" id="UP001500782"/>
    </source>
</evidence>
<protein>
    <recommendedName>
        <fullName evidence="4">KTSC domain-containing protein</fullName>
    </recommendedName>
</protein>
<sequence length="67" mass="8207">MNKKNKIRIIDYYYFYFIVGKFYDVYLTLSYHYVIKVVNILSEFSDASNNFRDFGYRNESLLQPIKK</sequence>
<reference evidence="3" key="1">
    <citation type="journal article" date="2019" name="Int. J. Syst. Evol. Microbiol.">
        <title>The Global Catalogue of Microorganisms (GCM) 10K type strain sequencing project: providing services to taxonomists for standard genome sequencing and annotation.</title>
        <authorList>
            <consortium name="The Broad Institute Genomics Platform"/>
            <consortium name="The Broad Institute Genome Sequencing Center for Infectious Disease"/>
            <person name="Wu L."/>
            <person name="Ma J."/>
        </authorList>
    </citation>
    <scope>NUCLEOTIDE SEQUENCE [LARGE SCALE GENOMIC DNA]</scope>
    <source>
        <strain evidence="3">JCM 9731</strain>
    </source>
</reference>
<feature type="transmembrane region" description="Helical" evidence="1">
    <location>
        <begin position="12"/>
        <end position="34"/>
    </location>
</feature>
<dbReference type="Proteomes" id="UP001500782">
    <property type="component" value="Unassembled WGS sequence"/>
</dbReference>
<evidence type="ECO:0000256" key="1">
    <source>
        <dbReference type="SAM" id="Phobius"/>
    </source>
</evidence>